<proteinExistence type="predicted"/>
<dbReference type="PANTHER" id="PTHR43798">
    <property type="entry name" value="MONOACYLGLYCEROL LIPASE"/>
    <property type="match status" value="1"/>
</dbReference>
<dbReference type="RefSeq" id="WP_123221984.1">
    <property type="nucleotide sequence ID" value="NZ_RJSF01000019.1"/>
</dbReference>
<accession>A0A3N0GUB8</accession>
<dbReference type="Proteomes" id="UP000279994">
    <property type="component" value="Unassembled WGS sequence"/>
</dbReference>
<dbReference type="InterPro" id="IPR050266">
    <property type="entry name" value="AB_hydrolase_sf"/>
</dbReference>
<evidence type="ECO:0000313" key="2">
    <source>
        <dbReference type="EMBL" id="RNM15732.1"/>
    </source>
</evidence>
<dbReference type="AlphaFoldDB" id="A0A3N0GUB8"/>
<dbReference type="PANTHER" id="PTHR43798:SF33">
    <property type="entry name" value="HYDROLASE, PUTATIVE (AFU_ORTHOLOGUE AFUA_2G14860)-RELATED"/>
    <property type="match status" value="1"/>
</dbReference>
<dbReference type="GO" id="GO:0016787">
    <property type="term" value="F:hydrolase activity"/>
    <property type="evidence" value="ECO:0007669"/>
    <property type="project" value="UniProtKB-KW"/>
</dbReference>
<dbReference type="OrthoDB" id="5172953at2"/>
<dbReference type="PRINTS" id="PR00412">
    <property type="entry name" value="EPOXHYDRLASE"/>
</dbReference>
<evidence type="ECO:0000313" key="3">
    <source>
        <dbReference type="Proteomes" id="UP000279994"/>
    </source>
</evidence>
<reference evidence="2 3" key="1">
    <citation type="submission" date="2018-11" db="EMBL/GenBank/DDBJ databases">
        <authorList>
            <person name="Li F."/>
        </authorList>
    </citation>
    <scope>NUCLEOTIDE SEQUENCE [LARGE SCALE GENOMIC DNA]</scope>
    <source>
        <strain evidence="2 3">Gsoil 818</strain>
    </source>
</reference>
<dbReference type="InterPro" id="IPR000639">
    <property type="entry name" value="Epox_hydrolase-like"/>
</dbReference>
<gene>
    <name evidence="2" type="ORF">EFL26_05975</name>
</gene>
<dbReference type="Gene3D" id="3.40.50.1820">
    <property type="entry name" value="alpha/beta hydrolase"/>
    <property type="match status" value="1"/>
</dbReference>
<dbReference type="Pfam" id="PF00561">
    <property type="entry name" value="Abhydrolase_1"/>
    <property type="match status" value="1"/>
</dbReference>
<protein>
    <submittedName>
        <fullName evidence="2">Alpha/beta hydrolase</fullName>
    </submittedName>
</protein>
<dbReference type="GO" id="GO:0016020">
    <property type="term" value="C:membrane"/>
    <property type="evidence" value="ECO:0007669"/>
    <property type="project" value="TreeGrafter"/>
</dbReference>
<dbReference type="SUPFAM" id="SSF53474">
    <property type="entry name" value="alpha/beta-Hydrolases"/>
    <property type="match status" value="1"/>
</dbReference>
<keyword evidence="2" id="KW-0378">Hydrolase</keyword>
<comment type="caution">
    <text evidence="2">The sequence shown here is derived from an EMBL/GenBank/DDBJ whole genome shotgun (WGS) entry which is preliminary data.</text>
</comment>
<keyword evidence="3" id="KW-1185">Reference proteome</keyword>
<dbReference type="EMBL" id="RJSF01000019">
    <property type="protein sequence ID" value="RNM15732.1"/>
    <property type="molecule type" value="Genomic_DNA"/>
</dbReference>
<dbReference type="InterPro" id="IPR000073">
    <property type="entry name" value="AB_hydrolase_1"/>
</dbReference>
<sequence length="311" mass="33633">MSAESAAPVALHVVPDPAEPEPGLALRHFTVIARDGTELRAWTNDVDGPTVLLCNGLGTSPYSWPALLDPDCGVRVISWHHRGTGGSGRPANRHHVGIEHFVEDALAVMDAAGLDACPVMGWSMGVNTAFELAYLHPHRVTGLFAVAGVPGGTFASMLAPLRIPRFARAAITVNLARVMGVLGKPATLVTRRLPVGPLTAAVLTHSGFMLPVPDTELARRAIKEFLTTPIDWYMHLAVTTSRHVRVSLRGIRVPTTFVAGRWDVLASAEDMRTAAERIPGARYERLNASHFVAMERPDEVHELLLDLLDQV</sequence>
<dbReference type="InterPro" id="IPR029058">
    <property type="entry name" value="AB_hydrolase_fold"/>
</dbReference>
<evidence type="ECO:0000259" key="1">
    <source>
        <dbReference type="Pfam" id="PF00561"/>
    </source>
</evidence>
<name>A0A3N0GUB8_9ACTN</name>
<organism evidence="2 3">
    <name type="scientific">Nocardioides pocheonensis</name>
    <dbReference type="NCBI Taxonomy" id="661485"/>
    <lineage>
        <taxon>Bacteria</taxon>
        <taxon>Bacillati</taxon>
        <taxon>Actinomycetota</taxon>
        <taxon>Actinomycetes</taxon>
        <taxon>Propionibacteriales</taxon>
        <taxon>Nocardioidaceae</taxon>
        <taxon>Nocardioides</taxon>
    </lineage>
</organism>
<feature type="domain" description="AB hydrolase-1" evidence="1">
    <location>
        <begin position="49"/>
        <end position="297"/>
    </location>
</feature>